<dbReference type="RefSeq" id="XP_026191407.1">
    <property type="nucleotide sequence ID" value="XM_026335622.1"/>
</dbReference>
<dbReference type="InterPro" id="IPR008811">
    <property type="entry name" value="Glycosyl_hydrolases_36"/>
</dbReference>
<reference evidence="4" key="1">
    <citation type="submission" date="2025-08" db="UniProtKB">
        <authorList>
            <consortium name="RefSeq"/>
        </authorList>
    </citation>
    <scope>IDENTIFICATION</scope>
</reference>
<evidence type="ECO:0000256" key="2">
    <source>
        <dbReference type="SAM" id="MobiDB-lite"/>
    </source>
</evidence>
<dbReference type="Gene3D" id="3.90.550.10">
    <property type="entry name" value="Spore Coat Polysaccharide Biosynthesis Protein SpsA, Chain A"/>
    <property type="match status" value="1"/>
</dbReference>
<dbReference type="Pfam" id="PF05691">
    <property type="entry name" value="Raffinose_syn"/>
    <property type="match status" value="1"/>
</dbReference>
<protein>
    <submittedName>
        <fullName evidence="4">Uncharacterized protein LOC34624260</fullName>
    </submittedName>
</protein>
<accession>A0A6P6RVA9</accession>
<dbReference type="SUPFAM" id="SSF53448">
    <property type="entry name" value="Nucleotide-diphospho-sugar transferases"/>
    <property type="match status" value="1"/>
</dbReference>
<proteinExistence type="predicted"/>
<dbReference type="AlphaFoldDB" id="A0A6P6RVA9"/>
<feature type="compositionally biased region" description="Basic and acidic residues" evidence="2">
    <location>
        <begin position="378"/>
        <end position="387"/>
    </location>
</feature>
<organism evidence="3 4">
    <name type="scientific">Cyclospora cayetanensis</name>
    <dbReference type="NCBI Taxonomy" id="88456"/>
    <lineage>
        <taxon>Eukaryota</taxon>
        <taxon>Sar</taxon>
        <taxon>Alveolata</taxon>
        <taxon>Apicomplexa</taxon>
        <taxon>Conoidasida</taxon>
        <taxon>Coccidia</taxon>
        <taxon>Eucoccidiorida</taxon>
        <taxon>Eimeriorina</taxon>
        <taxon>Eimeriidae</taxon>
        <taxon>Cyclospora</taxon>
    </lineage>
</organism>
<evidence type="ECO:0000313" key="3">
    <source>
        <dbReference type="Proteomes" id="UP000515125"/>
    </source>
</evidence>
<sequence length="934" mass="100642">MLSLTRWHSRLQAAARVLSGGPVYVSDSPHDLRTHAQTLIDRLGGGPLLNASRSPCGRPPWRLLRCISVGLPMEDCLFFDPRKTPTGFKLWNVCMGGFVIGVFGLYEAPGGIAYTTQLHQQQLLLLQQTRGPWVRQDSRGTGALPTDLLCCDLEDWNAAPLHPLHPWEVTTHFATCHMFAVAPIYRLGGPPGGAPRSARVALLGLRGPYAGLAAFLFPPAAVELTSATEEQEEGVFAQVIAAGDLVFWHEGPQDPCCLFVRSEECHSEKKLSKRGFEAAEPPEIPIVSLWGLDALASVEASLEELCQNSRLRSTSLTARKAVLSPLGGRSRGSERRSPSTYHPSTSAGETAAATAAKAAAARQASSTLNSSTPASRQRAADQRLPREQRRKLQRQILQEQGTLARGAGLRAVWCMYRALVEKEIAPASTSVILPVKEEDISHLLQLLQHLLRNTPEPLLQEVLLSPYRPDQKQQRQETPETGAPTGLLGEFLLPLLQQIPKLRMLQKTQQTYAAAVHAAVQKAESDTVVVLPPEARVAPHWLKFLLLQLQQQPFAVVFPAEVEEPSADGPQCNAGAKRGLPSCHALEGSAAASGSVLSSLVLPGAVFATARDLLLAADTPEPLLHHREGVLLEVSFLAAACGLPLEEAQQHALLRSRLRVAEAWLGDFAVLPWLALGEPNIPLGRPPRPLWLRLQGMEKAMAATATPASAKGGPTPADTVAAAVADTAVPLQTRPSTDTAAHALVERCSKRSAAAIAAAAAANTGLLQGPPQGLLEDRIPLLGNIKWLWMHRWPPLCLFLAEEGPLGQRLEVTANCSGEGSLFAAVRKVQQEQQQEQQANYLQIRALSSAQADTCLDGRLIAVPCNPQDPQQCTKPAVAAWPYTPESTICASSRAIPKTVTRSVFSQKALRTACSEGGGYKRYSQRAVGIRGSP</sequence>
<name>A0A6P6RVA9_9EIME</name>
<feature type="compositionally biased region" description="Basic and acidic residues" evidence="2">
    <location>
        <begin position="469"/>
        <end position="478"/>
    </location>
</feature>
<feature type="compositionally biased region" description="Low complexity" evidence="2">
    <location>
        <begin position="344"/>
        <end position="367"/>
    </location>
</feature>
<dbReference type="PANTHER" id="PTHR31268">
    <property type="match status" value="1"/>
</dbReference>
<gene>
    <name evidence="4" type="primary">LOC34624260</name>
</gene>
<feature type="region of interest" description="Disordered" evidence="2">
    <location>
        <begin position="322"/>
        <end position="389"/>
    </location>
</feature>
<dbReference type="GeneID" id="34624260"/>
<keyword evidence="1" id="KW-0119">Carbohydrate metabolism</keyword>
<dbReference type="OrthoDB" id="4664297at2759"/>
<keyword evidence="3" id="KW-1185">Reference proteome</keyword>
<dbReference type="Proteomes" id="UP000515125">
    <property type="component" value="Unplaced"/>
</dbReference>
<dbReference type="InterPro" id="IPR029044">
    <property type="entry name" value="Nucleotide-diphossugar_trans"/>
</dbReference>
<dbReference type="PANTHER" id="PTHR31268:SF32">
    <property type="entry name" value="GALACTINOL--SUCROSE GALACTOSYLTRANSFERASE 2-RELATED"/>
    <property type="match status" value="1"/>
</dbReference>
<evidence type="ECO:0000256" key="1">
    <source>
        <dbReference type="ARBA" id="ARBA00023277"/>
    </source>
</evidence>
<evidence type="ECO:0000313" key="4">
    <source>
        <dbReference type="RefSeq" id="XP_026191407.1"/>
    </source>
</evidence>
<feature type="region of interest" description="Disordered" evidence="2">
    <location>
        <begin position="466"/>
        <end position="485"/>
    </location>
</feature>